<name>A0ABU6JGV9_9BURK</name>
<dbReference type="RefSeq" id="WP_326509560.1">
    <property type="nucleotide sequence ID" value="NZ_JAWIIV010000039.1"/>
</dbReference>
<evidence type="ECO:0000313" key="2">
    <source>
        <dbReference type="EMBL" id="MEC4722903.1"/>
    </source>
</evidence>
<sequence>MAGEGPDASQPERKRHHPGSRQDVGLQALATKPTESSNLNEHAAEKNLNLSRVALEHIRKELYNRERGDKSFNKVFLDPDPTKRMNEIQRVKRAADSLESIRSINVLNGDDASEYSRKIWELKSQTCDTLAHIAEDHIKALDPSATVGKLGISGMHTAAIIGPVPPAVVAQDFEHWPDHLVICDPWTKIACMAKDYPSAFMAKMEKWSKDNKAIVLNDGTPVSPLDERWTRLLKAPRYVYERRQGAEGQVDYKLVGSSSS</sequence>
<dbReference type="Proteomes" id="UP001352263">
    <property type="component" value="Unassembled WGS sequence"/>
</dbReference>
<feature type="region of interest" description="Disordered" evidence="1">
    <location>
        <begin position="1"/>
        <end position="43"/>
    </location>
</feature>
<evidence type="ECO:0000313" key="3">
    <source>
        <dbReference type="Proteomes" id="UP001352263"/>
    </source>
</evidence>
<dbReference type="EMBL" id="JAWIIV010000039">
    <property type="protein sequence ID" value="MEC4722903.1"/>
    <property type="molecule type" value="Genomic_DNA"/>
</dbReference>
<reference evidence="2 3" key="1">
    <citation type="submission" date="2023-10" db="EMBL/GenBank/DDBJ databases">
        <title>Noviherbaspirillum sp. CPCC 100848 genome assembly.</title>
        <authorList>
            <person name="Li X.Y."/>
            <person name="Fang X.M."/>
        </authorList>
    </citation>
    <scope>NUCLEOTIDE SEQUENCE [LARGE SCALE GENOMIC DNA]</scope>
    <source>
        <strain evidence="2 3">CPCC 100848</strain>
    </source>
</reference>
<accession>A0ABU6JGV9</accession>
<comment type="caution">
    <text evidence="2">The sequence shown here is derived from an EMBL/GenBank/DDBJ whole genome shotgun (WGS) entry which is preliminary data.</text>
</comment>
<proteinExistence type="predicted"/>
<evidence type="ECO:0000256" key="1">
    <source>
        <dbReference type="SAM" id="MobiDB-lite"/>
    </source>
</evidence>
<keyword evidence="3" id="KW-1185">Reference proteome</keyword>
<protein>
    <submittedName>
        <fullName evidence="2">Uncharacterized protein</fullName>
    </submittedName>
</protein>
<gene>
    <name evidence="2" type="ORF">RY831_27470</name>
</gene>
<organism evidence="2 3">
    <name type="scientific">Noviherbaspirillum album</name>
    <dbReference type="NCBI Taxonomy" id="3080276"/>
    <lineage>
        <taxon>Bacteria</taxon>
        <taxon>Pseudomonadati</taxon>
        <taxon>Pseudomonadota</taxon>
        <taxon>Betaproteobacteria</taxon>
        <taxon>Burkholderiales</taxon>
        <taxon>Oxalobacteraceae</taxon>
        <taxon>Noviherbaspirillum</taxon>
    </lineage>
</organism>